<evidence type="ECO:0000313" key="8">
    <source>
        <dbReference type="Proteomes" id="UP000776164"/>
    </source>
</evidence>
<evidence type="ECO:0000256" key="5">
    <source>
        <dbReference type="ARBA" id="ARBA00022970"/>
    </source>
</evidence>
<dbReference type="InterPro" id="IPR052156">
    <property type="entry name" value="BCAA_Transport_ATP-bd_LivF"/>
</dbReference>
<dbReference type="RefSeq" id="WP_205111256.1">
    <property type="nucleotide sequence ID" value="NZ_BAAAHT010000001.1"/>
</dbReference>
<accession>A0ABS2L9F8</accession>
<dbReference type="Gene3D" id="3.40.50.300">
    <property type="entry name" value="P-loop containing nucleotide triphosphate hydrolases"/>
    <property type="match status" value="1"/>
</dbReference>
<evidence type="ECO:0000259" key="6">
    <source>
        <dbReference type="PROSITE" id="PS50893"/>
    </source>
</evidence>
<evidence type="ECO:0000256" key="3">
    <source>
        <dbReference type="ARBA" id="ARBA00022741"/>
    </source>
</evidence>
<dbReference type="SMART" id="SM00382">
    <property type="entry name" value="AAA"/>
    <property type="match status" value="1"/>
</dbReference>
<dbReference type="CDD" id="cd03224">
    <property type="entry name" value="ABC_TM1139_LivF_branched"/>
    <property type="match status" value="1"/>
</dbReference>
<dbReference type="Proteomes" id="UP000776164">
    <property type="component" value="Unassembled WGS sequence"/>
</dbReference>
<reference evidence="7 8" key="1">
    <citation type="submission" date="2021-01" db="EMBL/GenBank/DDBJ databases">
        <title>Sequencing the genomes of 1000 actinobacteria strains.</title>
        <authorList>
            <person name="Klenk H.-P."/>
        </authorList>
    </citation>
    <scope>NUCLEOTIDE SEQUENCE [LARGE SCALE GENOMIC DNA]</scope>
    <source>
        <strain evidence="7 8">DSM 13057</strain>
    </source>
</reference>
<dbReference type="InterPro" id="IPR017871">
    <property type="entry name" value="ABC_transporter-like_CS"/>
</dbReference>
<keyword evidence="5" id="KW-0029">Amino-acid transport</keyword>
<comment type="similarity">
    <text evidence="1">Belongs to the ABC transporter superfamily.</text>
</comment>
<evidence type="ECO:0000256" key="4">
    <source>
        <dbReference type="ARBA" id="ARBA00022840"/>
    </source>
</evidence>
<dbReference type="PROSITE" id="PS00211">
    <property type="entry name" value="ABC_TRANSPORTER_1"/>
    <property type="match status" value="1"/>
</dbReference>
<organism evidence="7 8">
    <name type="scientific">Subtercola frigoramans</name>
    <dbReference type="NCBI Taxonomy" id="120298"/>
    <lineage>
        <taxon>Bacteria</taxon>
        <taxon>Bacillati</taxon>
        <taxon>Actinomycetota</taxon>
        <taxon>Actinomycetes</taxon>
        <taxon>Micrococcales</taxon>
        <taxon>Microbacteriaceae</taxon>
        <taxon>Subtercola</taxon>
    </lineage>
</organism>
<keyword evidence="8" id="KW-1185">Reference proteome</keyword>
<name>A0ABS2L9F8_9MICO</name>
<dbReference type="EMBL" id="JAFBBU010000001">
    <property type="protein sequence ID" value="MBM7473649.1"/>
    <property type="molecule type" value="Genomic_DNA"/>
</dbReference>
<dbReference type="GO" id="GO:0005524">
    <property type="term" value="F:ATP binding"/>
    <property type="evidence" value="ECO:0007669"/>
    <property type="project" value="UniProtKB-KW"/>
</dbReference>
<dbReference type="Pfam" id="PF00005">
    <property type="entry name" value="ABC_tran"/>
    <property type="match status" value="1"/>
</dbReference>
<proteinExistence type="inferred from homology"/>
<keyword evidence="4 7" id="KW-0067">ATP-binding</keyword>
<dbReference type="SUPFAM" id="SSF52540">
    <property type="entry name" value="P-loop containing nucleoside triphosphate hydrolases"/>
    <property type="match status" value="1"/>
</dbReference>
<comment type="caution">
    <text evidence="7">The sequence shown here is derived from an EMBL/GenBank/DDBJ whole genome shotgun (WGS) entry which is preliminary data.</text>
</comment>
<evidence type="ECO:0000256" key="1">
    <source>
        <dbReference type="ARBA" id="ARBA00005417"/>
    </source>
</evidence>
<feature type="domain" description="ABC transporter" evidence="6">
    <location>
        <begin position="4"/>
        <end position="231"/>
    </location>
</feature>
<dbReference type="InterPro" id="IPR003439">
    <property type="entry name" value="ABC_transporter-like_ATP-bd"/>
</dbReference>
<dbReference type="PANTHER" id="PTHR43820:SF4">
    <property type="entry name" value="HIGH-AFFINITY BRANCHED-CHAIN AMINO ACID TRANSPORT ATP-BINDING PROTEIN LIVF"/>
    <property type="match status" value="1"/>
</dbReference>
<protein>
    <submittedName>
        <fullName evidence="7">Branched-chain amino acid transport system ATP-binding protein</fullName>
    </submittedName>
</protein>
<sequence>MELLTITDLRVTYGAVTAVRGVELGVASGEVTGVLGANGAGKTSLLMGIMHAVSRTGKLVLDGTDISSSDTRDIVRSGIALCPQDRRLFASMSIEDNLLLGAAQEKPRVARQRLAEVYERTPWLGQRSREPAGRLSGGQQQLVAISRALMSEPRLIMLDEPSSGLSPVAVHEVRELLEGVARSGLTVLLVEQNTSLVQHLCSSVYVLAEGRVVGHDTIANLVASDLLSDAYLG</sequence>
<dbReference type="PANTHER" id="PTHR43820">
    <property type="entry name" value="HIGH-AFFINITY BRANCHED-CHAIN AMINO ACID TRANSPORT ATP-BINDING PROTEIN LIVF"/>
    <property type="match status" value="1"/>
</dbReference>
<evidence type="ECO:0000313" key="7">
    <source>
        <dbReference type="EMBL" id="MBM7473649.1"/>
    </source>
</evidence>
<dbReference type="PROSITE" id="PS50893">
    <property type="entry name" value="ABC_TRANSPORTER_2"/>
    <property type="match status" value="1"/>
</dbReference>
<keyword evidence="2" id="KW-0813">Transport</keyword>
<dbReference type="InterPro" id="IPR027417">
    <property type="entry name" value="P-loop_NTPase"/>
</dbReference>
<evidence type="ECO:0000256" key="2">
    <source>
        <dbReference type="ARBA" id="ARBA00022448"/>
    </source>
</evidence>
<keyword evidence="3" id="KW-0547">Nucleotide-binding</keyword>
<gene>
    <name evidence="7" type="ORF">JOE66_003283</name>
</gene>
<dbReference type="InterPro" id="IPR003593">
    <property type="entry name" value="AAA+_ATPase"/>
</dbReference>